<protein>
    <submittedName>
        <fullName evidence="2">Uncharacterized protein</fullName>
    </submittedName>
</protein>
<sequence length="118" mass="13085">MPMNWTPEADAQLLLLIIDQLKAASFNLDTEAIAFGMGPKCNKRAIQHRINTLRKLNEEAHPASTEEASEATSSPMKRKPGRPRNTPNKKKTKAQDTTEEDEEVLLGVVVQGDHHDGN</sequence>
<feature type="compositionally biased region" description="Basic residues" evidence="1">
    <location>
        <begin position="76"/>
        <end position="92"/>
    </location>
</feature>
<evidence type="ECO:0000313" key="3">
    <source>
        <dbReference type="Proteomes" id="UP000191672"/>
    </source>
</evidence>
<proteinExistence type="predicted"/>
<evidence type="ECO:0000313" key="2">
    <source>
        <dbReference type="EMBL" id="OQD81341.1"/>
    </source>
</evidence>
<dbReference type="AlphaFoldDB" id="A0A1V6PWJ7"/>
<keyword evidence="3" id="KW-1185">Reference proteome</keyword>
<reference evidence="3" key="1">
    <citation type="journal article" date="2017" name="Nat. Microbiol.">
        <title>Global analysis of biosynthetic gene clusters reveals vast potential of secondary metabolite production in Penicillium species.</title>
        <authorList>
            <person name="Nielsen J.C."/>
            <person name="Grijseels S."/>
            <person name="Prigent S."/>
            <person name="Ji B."/>
            <person name="Dainat J."/>
            <person name="Nielsen K.F."/>
            <person name="Frisvad J.C."/>
            <person name="Workman M."/>
            <person name="Nielsen J."/>
        </authorList>
    </citation>
    <scope>NUCLEOTIDE SEQUENCE [LARGE SCALE GENOMIC DNA]</scope>
    <source>
        <strain evidence="3">IBT 31811</strain>
    </source>
</reference>
<comment type="caution">
    <text evidence="2">The sequence shown here is derived from an EMBL/GenBank/DDBJ whole genome shotgun (WGS) entry which is preliminary data.</text>
</comment>
<dbReference type="STRING" id="416450.A0A1V6PWJ7"/>
<accession>A0A1V6PWJ7</accession>
<organism evidence="2 3">
    <name type="scientific">Penicillium antarcticum</name>
    <dbReference type="NCBI Taxonomy" id="416450"/>
    <lineage>
        <taxon>Eukaryota</taxon>
        <taxon>Fungi</taxon>
        <taxon>Dikarya</taxon>
        <taxon>Ascomycota</taxon>
        <taxon>Pezizomycotina</taxon>
        <taxon>Eurotiomycetes</taxon>
        <taxon>Eurotiomycetidae</taxon>
        <taxon>Eurotiales</taxon>
        <taxon>Aspergillaceae</taxon>
        <taxon>Penicillium</taxon>
    </lineage>
</organism>
<dbReference type="EMBL" id="MDYN01000028">
    <property type="protein sequence ID" value="OQD81341.1"/>
    <property type="molecule type" value="Genomic_DNA"/>
</dbReference>
<gene>
    <name evidence="2" type="ORF">PENANT_c028G03144</name>
</gene>
<name>A0A1V6PWJ7_9EURO</name>
<evidence type="ECO:0000256" key="1">
    <source>
        <dbReference type="SAM" id="MobiDB-lite"/>
    </source>
</evidence>
<feature type="compositionally biased region" description="Low complexity" evidence="1">
    <location>
        <begin position="62"/>
        <end position="75"/>
    </location>
</feature>
<dbReference type="Proteomes" id="UP000191672">
    <property type="component" value="Unassembled WGS sequence"/>
</dbReference>
<feature type="region of interest" description="Disordered" evidence="1">
    <location>
        <begin position="54"/>
        <end position="118"/>
    </location>
</feature>